<dbReference type="GO" id="GO:0019433">
    <property type="term" value="P:triglyceride catabolic process"/>
    <property type="evidence" value="ECO:0007669"/>
    <property type="project" value="TreeGrafter"/>
</dbReference>
<name>A0A2V1D8D5_9PLEO</name>
<evidence type="ECO:0000256" key="2">
    <source>
        <dbReference type="ARBA" id="ARBA00023002"/>
    </source>
</evidence>
<dbReference type="GO" id="GO:0005811">
    <property type="term" value="C:lipid droplet"/>
    <property type="evidence" value="ECO:0007669"/>
    <property type="project" value="TreeGrafter"/>
</dbReference>
<keyword evidence="2" id="KW-0560">Oxidoreductase</keyword>
<dbReference type="PRINTS" id="PR00081">
    <property type="entry name" value="GDHRDH"/>
</dbReference>
<accession>A0A2V1D8D5</accession>
<dbReference type="EMBL" id="KZ805541">
    <property type="protein sequence ID" value="PVH94311.1"/>
    <property type="molecule type" value="Genomic_DNA"/>
</dbReference>
<evidence type="ECO:0000313" key="5">
    <source>
        <dbReference type="Proteomes" id="UP000244855"/>
    </source>
</evidence>
<dbReference type="PANTHER" id="PTHR44169">
    <property type="entry name" value="NADPH-DEPENDENT 1-ACYLDIHYDROXYACETONE PHOSPHATE REDUCTASE"/>
    <property type="match status" value="1"/>
</dbReference>
<organism evidence="4 5">
    <name type="scientific">Periconia macrospinosa</name>
    <dbReference type="NCBI Taxonomy" id="97972"/>
    <lineage>
        <taxon>Eukaryota</taxon>
        <taxon>Fungi</taxon>
        <taxon>Dikarya</taxon>
        <taxon>Ascomycota</taxon>
        <taxon>Pezizomycotina</taxon>
        <taxon>Dothideomycetes</taxon>
        <taxon>Pleosporomycetidae</taxon>
        <taxon>Pleosporales</taxon>
        <taxon>Massarineae</taxon>
        <taxon>Periconiaceae</taxon>
        <taxon>Periconia</taxon>
    </lineage>
</organism>
<dbReference type="OrthoDB" id="2102561at2759"/>
<dbReference type="GO" id="GO:0006654">
    <property type="term" value="P:phosphatidic acid biosynthetic process"/>
    <property type="evidence" value="ECO:0007669"/>
    <property type="project" value="TreeGrafter"/>
</dbReference>
<dbReference type="GO" id="GO:0000140">
    <property type="term" value="F:acylglycerone-phosphate reductase (NADP+) activity"/>
    <property type="evidence" value="ECO:0007669"/>
    <property type="project" value="TreeGrafter"/>
</dbReference>
<dbReference type="PANTHER" id="PTHR44169:SF6">
    <property type="entry name" value="NADPH-DEPENDENT 1-ACYLDIHYDROXYACETONE PHOSPHATE REDUCTASE"/>
    <property type="match status" value="1"/>
</dbReference>
<dbReference type="STRING" id="97972.A0A2V1D8D5"/>
<evidence type="ECO:0000256" key="1">
    <source>
        <dbReference type="ARBA" id="ARBA00006484"/>
    </source>
</evidence>
<dbReference type="GO" id="GO:0004806">
    <property type="term" value="F:triacylglycerol lipase activity"/>
    <property type="evidence" value="ECO:0007669"/>
    <property type="project" value="TreeGrafter"/>
</dbReference>
<evidence type="ECO:0000313" key="4">
    <source>
        <dbReference type="EMBL" id="PVH94311.1"/>
    </source>
</evidence>
<dbReference type="Pfam" id="PF00106">
    <property type="entry name" value="adh_short"/>
    <property type="match status" value="1"/>
</dbReference>
<comment type="similarity">
    <text evidence="1 3">Belongs to the short-chain dehydrogenases/reductases (SDR) family.</text>
</comment>
<proteinExistence type="inferred from homology"/>
<dbReference type="PRINTS" id="PR00080">
    <property type="entry name" value="SDRFAMILY"/>
</dbReference>
<dbReference type="AlphaFoldDB" id="A0A2V1D8D5"/>
<dbReference type="GO" id="GO:0005783">
    <property type="term" value="C:endoplasmic reticulum"/>
    <property type="evidence" value="ECO:0007669"/>
    <property type="project" value="TreeGrafter"/>
</dbReference>
<dbReference type="Gene3D" id="3.40.50.720">
    <property type="entry name" value="NAD(P)-binding Rossmann-like Domain"/>
    <property type="match status" value="1"/>
</dbReference>
<protein>
    <submittedName>
        <fullName evidence="4">Putative hydroxybutyrate dehydrogenase</fullName>
    </submittedName>
</protein>
<keyword evidence="5" id="KW-1185">Reference proteome</keyword>
<gene>
    <name evidence="4" type="ORF">DM02DRAFT_633832</name>
</gene>
<evidence type="ECO:0000256" key="3">
    <source>
        <dbReference type="RuleBase" id="RU000363"/>
    </source>
</evidence>
<dbReference type="SUPFAM" id="SSF51735">
    <property type="entry name" value="NAD(P)-binding Rossmann-fold domains"/>
    <property type="match status" value="1"/>
</dbReference>
<dbReference type="Proteomes" id="UP000244855">
    <property type="component" value="Unassembled WGS sequence"/>
</dbReference>
<reference evidence="4 5" key="1">
    <citation type="journal article" date="2018" name="Sci. Rep.">
        <title>Comparative genomics provides insights into the lifestyle and reveals functional heterogeneity of dark septate endophytic fungi.</title>
        <authorList>
            <person name="Knapp D.G."/>
            <person name="Nemeth J.B."/>
            <person name="Barry K."/>
            <person name="Hainaut M."/>
            <person name="Henrissat B."/>
            <person name="Johnson J."/>
            <person name="Kuo A."/>
            <person name="Lim J.H.P."/>
            <person name="Lipzen A."/>
            <person name="Nolan M."/>
            <person name="Ohm R.A."/>
            <person name="Tamas L."/>
            <person name="Grigoriev I.V."/>
            <person name="Spatafora J.W."/>
            <person name="Nagy L.G."/>
            <person name="Kovacs G.M."/>
        </authorList>
    </citation>
    <scope>NUCLEOTIDE SEQUENCE [LARGE SCALE GENOMIC DNA]</scope>
    <source>
        <strain evidence="4 5">DSE2036</strain>
    </source>
</reference>
<sequence>MTSKSVLITGCSDDGIGSGLALALHDRGYRVFATLRDPSKASKLKDVPNVTLLNLDVVEPAQIASTLEAVQRETGGMLDILINNAGHNRFMPILDENIEEVKALFDVNVFAPLAITKAFAPLLIKAKGSIVFITSISGYLNTPYMGSSAATKRAVEIMGETLRLEIAPFGVNVLDVVTGAVKTQGQSYFDNFTLPEGSLYKPIESTIANRAQGGDGVTRMSLEEYSVAVADAIINRTSGKFWYGENADRVKGVTTATSVPQSAMDAGVLMGTGLDALAEMR</sequence>
<dbReference type="InterPro" id="IPR036291">
    <property type="entry name" value="NAD(P)-bd_dom_sf"/>
</dbReference>
<dbReference type="InterPro" id="IPR002347">
    <property type="entry name" value="SDR_fam"/>
</dbReference>